<organism evidence="4 5">
    <name type="scientific">Amborella trichopoda</name>
    <dbReference type="NCBI Taxonomy" id="13333"/>
    <lineage>
        <taxon>Eukaryota</taxon>
        <taxon>Viridiplantae</taxon>
        <taxon>Streptophyta</taxon>
        <taxon>Embryophyta</taxon>
        <taxon>Tracheophyta</taxon>
        <taxon>Spermatophyta</taxon>
        <taxon>Magnoliopsida</taxon>
        <taxon>Amborellales</taxon>
        <taxon>Amborellaceae</taxon>
        <taxon>Amborella</taxon>
    </lineage>
</organism>
<evidence type="ECO:0000256" key="3">
    <source>
        <dbReference type="ARBA" id="ARBA00022946"/>
    </source>
</evidence>
<dbReference type="KEGG" id="atr:18439501"/>
<dbReference type="GO" id="GO:0009658">
    <property type="term" value="P:chloroplast organization"/>
    <property type="evidence" value="ECO:0000318"/>
    <property type="project" value="GO_Central"/>
</dbReference>
<keyword evidence="3" id="KW-0809">Transit peptide</keyword>
<dbReference type="InterPro" id="IPR038538">
    <property type="entry name" value="MTERF_sf"/>
</dbReference>
<dbReference type="InterPro" id="IPR003690">
    <property type="entry name" value="MTERF"/>
</dbReference>
<gene>
    <name evidence="4" type="ORF">AMTR_s00024p00246250</name>
</gene>
<comment type="similarity">
    <text evidence="1">Belongs to the mTERF family.</text>
</comment>
<keyword evidence="2" id="KW-0806">Transcription termination</keyword>
<name>W1PU01_AMBTC</name>
<dbReference type="Proteomes" id="UP000017836">
    <property type="component" value="Unassembled WGS sequence"/>
</dbReference>
<reference evidence="5" key="1">
    <citation type="journal article" date="2013" name="Science">
        <title>The Amborella genome and the evolution of flowering plants.</title>
        <authorList>
            <consortium name="Amborella Genome Project"/>
        </authorList>
    </citation>
    <scope>NUCLEOTIDE SEQUENCE [LARGE SCALE GENOMIC DNA]</scope>
</reference>
<protein>
    <submittedName>
        <fullName evidence="4">Uncharacterized protein</fullName>
    </submittedName>
</protein>
<dbReference type="OrthoDB" id="637682at2759"/>
<evidence type="ECO:0000313" key="5">
    <source>
        <dbReference type="Proteomes" id="UP000017836"/>
    </source>
</evidence>
<dbReference type="GO" id="GO:0009507">
    <property type="term" value="C:chloroplast"/>
    <property type="evidence" value="ECO:0000318"/>
    <property type="project" value="GO_Central"/>
</dbReference>
<dbReference type="eggNOG" id="KOG1267">
    <property type="taxonomic scope" value="Eukaryota"/>
</dbReference>
<dbReference type="SMART" id="SM00733">
    <property type="entry name" value="Mterf"/>
    <property type="match status" value="6"/>
</dbReference>
<evidence type="ECO:0000256" key="1">
    <source>
        <dbReference type="ARBA" id="ARBA00007692"/>
    </source>
</evidence>
<keyword evidence="5" id="KW-1185">Reference proteome</keyword>
<dbReference type="AlphaFoldDB" id="W1PU01"/>
<dbReference type="PANTHER" id="PTHR13068:SF135">
    <property type="entry name" value="TRANSCRIPTION TERMINATION FACTOR MTERF8, CHLOROPLASTIC"/>
    <property type="match status" value="1"/>
</dbReference>
<sequence>MLLCSHPQWRLSQSHVFLRGFYSSETVKSNGSSSPQKFLCYGSPRIHGSPGRVPGCSLRRSPQKAILATSAYLKPLINNRANLRFGRNPRICGSSGWFIGFGHGQCSVRCSGFKFRDAPETLGNCYQRYGFGRNPRTYGAIPFSETLRLSLEEEDDWSVKDEPSSNVHKALENIGLTRRSVKLLIKSNPELSTLSLSLFTSTIRTLETLGITGSRLVRLIKKHPTSLFELELDTSLSPALTLPGFDLHKLSLILFTSNPRSIHSIKAKISLLSKHKISETDISGIINRINLRLFLEKSLLDLEMVLVFLHSLDGEHKHVLRHPSLLLLDLKTDLEPRISYFRSLVPDSGALSHLLWRFPVKKWFTVDYLNARISFFRSIGFSDEDIRAVLRSYPQVFTLSIDRNIKPKVEFLQKCGLNDGQIVKTLTVHPSFLGLSFDGNLDKKAKFLTEIGFRPWSVTFARVLTVATRIGYRELTWTVEMLRKNGFTCDDIVEMCERQPHVLKYTWKCLGPKVDYLVGEMGYKVGEVVRFPAYLGYSLEDRIRPRHEAMQWLISRGLIKEGYSINHLLTISNRDFARLTAGTGFCEDAD</sequence>
<dbReference type="Gene3D" id="1.25.70.10">
    <property type="entry name" value="Transcription termination factor 3, mitochondrial"/>
    <property type="match status" value="2"/>
</dbReference>
<dbReference type="GO" id="GO:0006353">
    <property type="term" value="P:DNA-templated transcription termination"/>
    <property type="evidence" value="ECO:0007669"/>
    <property type="project" value="UniProtKB-KW"/>
</dbReference>
<evidence type="ECO:0000313" key="4">
    <source>
        <dbReference type="EMBL" id="ERN11309.1"/>
    </source>
</evidence>
<dbReference type="OMA" id="GMERASF"/>
<dbReference type="GO" id="GO:0003676">
    <property type="term" value="F:nucleic acid binding"/>
    <property type="evidence" value="ECO:0007669"/>
    <property type="project" value="InterPro"/>
</dbReference>
<accession>W1PU01</accession>
<keyword evidence="2" id="KW-0804">Transcription</keyword>
<dbReference type="Pfam" id="PF02536">
    <property type="entry name" value="mTERF"/>
    <property type="match status" value="2"/>
</dbReference>
<proteinExistence type="inferred from homology"/>
<evidence type="ECO:0000256" key="2">
    <source>
        <dbReference type="ARBA" id="ARBA00022472"/>
    </source>
</evidence>
<dbReference type="Gramene" id="ERN11309">
    <property type="protein sequence ID" value="ERN11309"/>
    <property type="gene ID" value="AMTR_s00024p00246250"/>
</dbReference>
<dbReference type="EMBL" id="KI392710">
    <property type="protein sequence ID" value="ERN11309.1"/>
    <property type="molecule type" value="Genomic_DNA"/>
</dbReference>
<dbReference type="HOGENOM" id="CLU_462612_0_0_1"/>
<keyword evidence="2" id="KW-0805">Transcription regulation</keyword>
<dbReference type="PANTHER" id="PTHR13068">
    <property type="entry name" value="CGI-12 PROTEIN-RELATED"/>
    <property type="match status" value="1"/>
</dbReference>